<evidence type="ECO:0000256" key="1">
    <source>
        <dbReference type="SAM" id="SignalP"/>
    </source>
</evidence>
<dbReference type="Proteomes" id="UP001304300">
    <property type="component" value="Chromosome"/>
</dbReference>
<feature type="signal peptide" evidence="1">
    <location>
        <begin position="1"/>
        <end position="22"/>
    </location>
</feature>
<name>A0AAQ3LCD5_9BACT</name>
<proteinExistence type="predicted"/>
<gene>
    <name evidence="2" type="ORF">RZN69_08265</name>
</gene>
<keyword evidence="1" id="KW-0732">Signal</keyword>
<reference evidence="2 3" key="1">
    <citation type="submission" date="2023-10" db="EMBL/GenBank/DDBJ databases">
        <title>Rubellicoccus peritrichatus gen. nov., sp. nov., isolated from an algae of coral reef tank.</title>
        <authorList>
            <person name="Luo J."/>
        </authorList>
    </citation>
    <scope>NUCLEOTIDE SEQUENCE [LARGE SCALE GENOMIC DNA]</scope>
    <source>
        <strain evidence="2 3">CR14</strain>
    </source>
</reference>
<dbReference type="KEGG" id="puo:RZN69_08265"/>
<evidence type="ECO:0000313" key="2">
    <source>
        <dbReference type="EMBL" id="WOO43085.1"/>
    </source>
</evidence>
<sequence>MKYRISFSLIAFAILLTQSAGAMEPGKALTFDRIVIDPEELFFPEDTKIRPDKSFLNLRNFRPMSNVHGERYAMVTVQNQLNSKQSLDPEEFVGVFADGTHRYPREFKVSIDPARTLTFALDFGTSRFPLVKVIINNG</sequence>
<organism evidence="2 3">
    <name type="scientific">Rubellicoccus peritrichatus</name>
    <dbReference type="NCBI Taxonomy" id="3080537"/>
    <lineage>
        <taxon>Bacteria</taxon>
        <taxon>Pseudomonadati</taxon>
        <taxon>Verrucomicrobiota</taxon>
        <taxon>Opitutia</taxon>
        <taxon>Puniceicoccales</taxon>
        <taxon>Cerasicoccaceae</taxon>
        <taxon>Rubellicoccus</taxon>
    </lineage>
</organism>
<dbReference type="RefSeq" id="WP_317835623.1">
    <property type="nucleotide sequence ID" value="NZ_CP136920.1"/>
</dbReference>
<protein>
    <submittedName>
        <fullName evidence="2">Uncharacterized protein</fullName>
    </submittedName>
</protein>
<evidence type="ECO:0000313" key="3">
    <source>
        <dbReference type="Proteomes" id="UP001304300"/>
    </source>
</evidence>
<dbReference type="EMBL" id="CP136920">
    <property type="protein sequence ID" value="WOO43085.1"/>
    <property type="molecule type" value="Genomic_DNA"/>
</dbReference>
<accession>A0AAQ3LCD5</accession>
<feature type="chain" id="PRO_5042851119" evidence="1">
    <location>
        <begin position="23"/>
        <end position="138"/>
    </location>
</feature>
<dbReference type="AlphaFoldDB" id="A0AAQ3LCD5"/>
<keyword evidence="3" id="KW-1185">Reference proteome</keyword>